<dbReference type="EMBL" id="LBUT01000011">
    <property type="protein sequence ID" value="KKQ69779.1"/>
    <property type="molecule type" value="Genomic_DNA"/>
</dbReference>
<dbReference type="Proteomes" id="UP000034406">
    <property type="component" value="Unassembled WGS sequence"/>
</dbReference>
<gene>
    <name evidence="1" type="ORF">US90_C0011G0002</name>
</gene>
<comment type="caution">
    <text evidence="1">The sequence shown here is derived from an EMBL/GenBank/DDBJ whole genome shotgun (WGS) entry which is preliminary data.</text>
</comment>
<reference evidence="1 2" key="1">
    <citation type="journal article" date="2015" name="Nature">
        <title>rRNA introns, odd ribosomes, and small enigmatic genomes across a large radiation of phyla.</title>
        <authorList>
            <person name="Brown C.T."/>
            <person name="Hug L.A."/>
            <person name="Thomas B.C."/>
            <person name="Sharon I."/>
            <person name="Castelle C.J."/>
            <person name="Singh A."/>
            <person name="Wilkins M.J."/>
            <person name="Williams K.H."/>
            <person name="Banfield J.F."/>
        </authorList>
    </citation>
    <scope>NUCLEOTIDE SEQUENCE [LARGE SCALE GENOMIC DNA]</scope>
</reference>
<evidence type="ECO:0000313" key="1">
    <source>
        <dbReference type="EMBL" id="KKQ69779.1"/>
    </source>
</evidence>
<organism evidence="1 2">
    <name type="scientific">Candidatus Shapirobacteria bacterium GW2011_GWE2_38_30</name>
    <dbReference type="NCBI Taxonomy" id="1618490"/>
    <lineage>
        <taxon>Bacteria</taxon>
        <taxon>Candidatus Shapironibacteriota</taxon>
    </lineage>
</organism>
<accession>A0A0G0M7X0</accession>
<evidence type="ECO:0000313" key="2">
    <source>
        <dbReference type="Proteomes" id="UP000034406"/>
    </source>
</evidence>
<dbReference type="AlphaFoldDB" id="A0A0G0M7X0"/>
<sequence>MANKLVNFFDFSNDLRRVRAYGFGISELPGKNCLHVFDAPDMAWVVFTFHCLQLGHRKPALLENPQCLQITGLVKVLLFF</sequence>
<protein>
    <submittedName>
        <fullName evidence="1">Uncharacterized protein</fullName>
    </submittedName>
</protein>
<proteinExistence type="predicted"/>
<name>A0A0G0M7X0_9BACT</name>